<dbReference type="RefSeq" id="WP_243797973.1">
    <property type="nucleotide sequence ID" value="NZ_JALHAT010000005.1"/>
</dbReference>
<name>A0ABT0AAD7_9SPHN</name>
<dbReference type="EMBL" id="JALHAT010000005">
    <property type="protein sequence ID" value="MCJ1960159.1"/>
    <property type="molecule type" value="Genomic_DNA"/>
</dbReference>
<reference evidence="2" key="1">
    <citation type="submission" date="2022-03" db="EMBL/GenBank/DDBJ databases">
        <title>Identification of a novel bacterium isolated from mangrove sediments.</title>
        <authorList>
            <person name="Pan X."/>
        </authorList>
    </citation>
    <scope>NUCLEOTIDE SEQUENCE</scope>
    <source>
        <strain evidence="2">B2637</strain>
    </source>
</reference>
<feature type="transmembrane region" description="Helical" evidence="1">
    <location>
        <begin position="300"/>
        <end position="322"/>
    </location>
</feature>
<keyword evidence="1" id="KW-0472">Membrane</keyword>
<comment type="caution">
    <text evidence="2">The sequence shown here is derived from an EMBL/GenBank/DDBJ whole genome shotgun (WGS) entry which is preliminary data.</text>
</comment>
<feature type="transmembrane region" description="Helical" evidence="1">
    <location>
        <begin position="246"/>
        <end position="279"/>
    </location>
</feature>
<dbReference type="Proteomes" id="UP001162802">
    <property type="component" value="Unassembled WGS sequence"/>
</dbReference>
<gene>
    <name evidence="2" type="ORF">MTR65_05670</name>
</gene>
<keyword evidence="1" id="KW-1133">Transmembrane helix</keyword>
<organism evidence="2 3">
    <name type="scientific">Novosphingobium mangrovi</name>
    <name type="common">ex Hu et al. 2023</name>
    <dbReference type="NCBI Taxonomy" id="2930094"/>
    <lineage>
        <taxon>Bacteria</taxon>
        <taxon>Pseudomonadati</taxon>
        <taxon>Pseudomonadota</taxon>
        <taxon>Alphaproteobacteria</taxon>
        <taxon>Sphingomonadales</taxon>
        <taxon>Sphingomonadaceae</taxon>
        <taxon>Novosphingobium</taxon>
    </lineage>
</organism>
<feature type="transmembrane region" description="Helical" evidence="1">
    <location>
        <begin position="334"/>
        <end position="352"/>
    </location>
</feature>
<sequence length="403" mass="42367">MSVLRIALLSMTEPTGAGQTPPRAGLRVAGASLARHQLGLVLALKCHRIVCLAAGGSSEVQDLERAAQDAGVQFRIVSGPHDVPAQVGEADELFVITDGLFVDPDVALPLLDDIRSCVLVQPVEGARTAGYERIDLNRCAAGLMRLPGGVVERLREVPEESDTISILTRLALQAGTPMRDVPAAVCGGANWRLVTSEADAIGLEEEWLHRHFTASRGQSPGRLLAQYGAVAFGATLLQVGRASNVLSAAALVLLALAGLLGWFGLPGVGFFVAGLAWILIEGGRKVRAAERRPLGEAVPAIERADAMVWLVDVVLAGLVLLAAERLPGQDILHWLYGPVSLFLVIALAPRILEGWTGALISDRAVLALLLALGATFGQVLGVVQVLALCILVAQLVLAKRTGV</sequence>
<keyword evidence="3" id="KW-1185">Reference proteome</keyword>
<keyword evidence="1" id="KW-0812">Transmembrane</keyword>
<protein>
    <submittedName>
        <fullName evidence="2">Uncharacterized protein</fullName>
    </submittedName>
</protein>
<evidence type="ECO:0000313" key="2">
    <source>
        <dbReference type="EMBL" id="MCJ1960159.1"/>
    </source>
</evidence>
<evidence type="ECO:0000256" key="1">
    <source>
        <dbReference type="SAM" id="Phobius"/>
    </source>
</evidence>
<proteinExistence type="predicted"/>
<evidence type="ECO:0000313" key="3">
    <source>
        <dbReference type="Proteomes" id="UP001162802"/>
    </source>
</evidence>
<accession>A0ABT0AAD7</accession>
<feature type="transmembrane region" description="Helical" evidence="1">
    <location>
        <begin position="364"/>
        <end position="397"/>
    </location>
</feature>